<dbReference type="InterPro" id="IPR036397">
    <property type="entry name" value="RNaseH_sf"/>
</dbReference>
<dbReference type="InterPro" id="IPR034922">
    <property type="entry name" value="REX1-like_exo"/>
</dbReference>
<keyword evidence="7" id="KW-1133">Transmembrane helix</keyword>
<dbReference type="CDD" id="cd06145">
    <property type="entry name" value="REX1_like"/>
    <property type="match status" value="1"/>
</dbReference>
<dbReference type="Pfam" id="PF00929">
    <property type="entry name" value="RNase_T"/>
    <property type="match status" value="1"/>
</dbReference>
<sequence>MGKRNKRLRDDDSKSVSFVPILTSSTRKVSWNEFQQLICWVVGQGSKFEPPIPVRFKSNNPPKTVAIVIIPYLNYSDLVAYLYAATFFKNLITKQSLFQMSLPKSVMVSGTCRIKQSLVTIEYSLPPVKQDQAKNTIKNSLLNTEQMESNLFPQSGKEFDGQPTYTEDKVVIKERLKDALMYECKPIKKVIDIGAIGLKRKKSTVNIFPSDFICEYESMLNLLGEDPDFPHLLSIDCEMCITKNGSELTRVSIVDPYFHVIFDSLVLPDDEILDYCTKYSGITRDSMQGVDITLDDVLQHLKGLISSRSILVGHSLENDFLACKIKHNRVIDTSVLYQETNQTFKFSLASLAWKHMKVDMHRGSGHDSVNDARVAMALAINWIVKGSQCGEMLSTHICNAFADNSIVLKSKHEGVKLDREIDTLIFDAEVGENVESNFNNIEKVPIGNLSDEEMAKKFADAMSKNTSCRTRVGICFLRDIQREALNGLNMNTDRILAEIPCSTIHRLIKNASEATDTIAKALDPGSYLFIASCSGDAIRYKLLSTLCYVMSDGGERRIGLPICENLYALSRELGAIDFDLVFEELKGHAARLGANQLTRESQLAKTNFKAAWGAAAIKI</sequence>
<evidence type="ECO:0000256" key="2">
    <source>
        <dbReference type="ARBA" id="ARBA00006357"/>
    </source>
</evidence>
<feature type="transmembrane region" description="Helical" evidence="7">
    <location>
        <begin position="65"/>
        <end position="84"/>
    </location>
</feature>
<keyword evidence="7" id="KW-0472">Membrane</keyword>
<keyword evidence="4 9" id="KW-0378">Hydrolase</keyword>
<evidence type="ECO:0000256" key="3">
    <source>
        <dbReference type="ARBA" id="ARBA00022722"/>
    </source>
</evidence>
<name>A0A1R4ABY4_BABMR</name>
<keyword evidence="5" id="KW-0269">Exonuclease</keyword>
<feature type="domain" description="Exonuclease" evidence="8">
    <location>
        <begin position="231"/>
        <end position="388"/>
    </location>
</feature>
<dbReference type="RefSeq" id="XP_021338672.1">
    <property type="nucleotide sequence ID" value="XM_021482118.1"/>
</dbReference>
<dbReference type="Proteomes" id="UP000002899">
    <property type="component" value="Chromosome III"/>
</dbReference>
<dbReference type="EC" id="3.1.-.-" evidence="9"/>
<keyword evidence="3" id="KW-0540">Nuclease</keyword>
<dbReference type="Gene3D" id="3.30.420.10">
    <property type="entry name" value="Ribonuclease H-like superfamily/Ribonuclease H"/>
    <property type="match status" value="1"/>
</dbReference>
<dbReference type="KEGG" id="bmic:BMR1_03g02915"/>
<accession>A0A1R4ABY4</accession>
<keyword evidence="7" id="KW-0812">Transmembrane</keyword>
<dbReference type="InterPro" id="IPR012337">
    <property type="entry name" value="RNaseH-like_sf"/>
</dbReference>
<protein>
    <submittedName>
        <fullName evidence="9">Small RNA degrading nuclease 5</fullName>
        <ecNumber evidence="9">3.1.-.-</ecNumber>
    </submittedName>
</protein>
<dbReference type="GO" id="GO:0010629">
    <property type="term" value="P:negative regulation of gene expression"/>
    <property type="evidence" value="ECO:0007669"/>
    <property type="project" value="UniProtKB-ARBA"/>
</dbReference>
<dbReference type="GO" id="GO:0003676">
    <property type="term" value="F:nucleic acid binding"/>
    <property type="evidence" value="ECO:0007669"/>
    <property type="project" value="InterPro"/>
</dbReference>
<dbReference type="InterPro" id="IPR013520">
    <property type="entry name" value="Ribonucl_H"/>
</dbReference>
<keyword evidence="6" id="KW-0539">Nucleus</keyword>
<proteinExistence type="inferred from homology"/>
<dbReference type="OrthoDB" id="8191639at2759"/>
<dbReference type="GO" id="GO:0005634">
    <property type="term" value="C:nucleus"/>
    <property type="evidence" value="ECO:0007669"/>
    <property type="project" value="UniProtKB-SubCell"/>
</dbReference>
<evidence type="ECO:0000313" key="9">
    <source>
        <dbReference type="EMBL" id="SJK86522.1"/>
    </source>
</evidence>
<dbReference type="PANTHER" id="PTHR12801">
    <property type="entry name" value="RNA EXONUCLEASE REXO1 / RECO3 FAMILY MEMBER-RELATED"/>
    <property type="match status" value="1"/>
</dbReference>
<dbReference type="GeneID" id="24425225"/>
<evidence type="ECO:0000256" key="7">
    <source>
        <dbReference type="SAM" id="Phobius"/>
    </source>
</evidence>
<dbReference type="InterPro" id="IPR047021">
    <property type="entry name" value="REXO1/3/4-like"/>
</dbReference>
<evidence type="ECO:0000313" key="10">
    <source>
        <dbReference type="Proteomes" id="UP000002899"/>
    </source>
</evidence>
<dbReference type="SUPFAM" id="SSF53098">
    <property type="entry name" value="Ribonuclease H-like"/>
    <property type="match status" value="1"/>
</dbReference>
<evidence type="ECO:0000259" key="8">
    <source>
        <dbReference type="SMART" id="SM00479"/>
    </source>
</evidence>
<gene>
    <name evidence="9" type="ORF">BMR1_03g02915</name>
</gene>
<reference evidence="9 10" key="2">
    <citation type="journal article" date="2013" name="PLoS ONE">
        <title>Whole genome mapping and re-organization of the nuclear and mitochondrial genomes of Babesia microti isolates.</title>
        <authorList>
            <person name="Cornillot E."/>
            <person name="Dassouli A."/>
            <person name="Garg A."/>
            <person name="Pachikara N."/>
            <person name="Randazzo S."/>
            <person name="Depoix D."/>
            <person name="Carcy B."/>
            <person name="Delbecq S."/>
            <person name="Frutos R."/>
            <person name="Silva J.C."/>
            <person name="Sutton R."/>
            <person name="Krause P.J."/>
            <person name="Mamoun C.B."/>
        </authorList>
    </citation>
    <scope>NUCLEOTIDE SEQUENCE [LARGE SCALE GENOMIC DNA]</scope>
    <source>
        <strain evidence="9 10">RI</strain>
    </source>
</reference>
<keyword evidence="10" id="KW-1185">Reference proteome</keyword>
<dbReference type="EMBL" id="LN871598">
    <property type="protein sequence ID" value="SJK86522.1"/>
    <property type="molecule type" value="Genomic_DNA"/>
</dbReference>
<evidence type="ECO:0000256" key="6">
    <source>
        <dbReference type="ARBA" id="ARBA00023242"/>
    </source>
</evidence>
<reference evidence="9 10" key="3">
    <citation type="journal article" date="2016" name="Sci. Rep.">
        <title>Genome-wide diversity and gene expression profiling of Babesia microti isolates identify polymorphic genes that mediate host-pathogen interactions.</title>
        <authorList>
            <person name="Silva J.C."/>
            <person name="Cornillot E."/>
            <person name="McCracken C."/>
            <person name="Usmani-Brown S."/>
            <person name="Dwivedi A."/>
            <person name="Ifeonu O.O."/>
            <person name="Crabtree J."/>
            <person name="Gotia H.T."/>
            <person name="Virji A.Z."/>
            <person name="Reynes C."/>
            <person name="Colinge J."/>
            <person name="Kumar V."/>
            <person name="Lawres L."/>
            <person name="Pazzi J.E."/>
            <person name="Pablo J.V."/>
            <person name="Hung C."/>
            <person name="Brancato J."/>
            <person name="Kumari P."/>
            <person name="Orvis J."/>
            <person name="Tretina K."/>
            <person name="Chibucos M."/>
            <person name="Ott S."/>
            <person name="Sadzewicz L."/>
            <person name="Sengamalay N."/>
            <person name="Shetty A.C."/>
            <person name="Su Q."/>
            <person name="Tallon L."/>
            <person name="Fraser C.M."/>
            <person name="Frutos R."/>
            <person name="Molina D.M."/>
            <person name="Krause P.J."/>
            <person name="Ben Mamoun C."/>
        </authorList>
    </citation>
    <scope>NUCLEOTIDE SEQUENCE [LARGE SCALE GENOMIC DNA]</scope>
    <source>
        <strain evidence="9 10">RI</strain>
    </source>
</reference>
<dbReference type="GO" id="GO:0004527">
    <property type="term" value="F:exonuclease activity"/>
    <property type="evidence" value="ECO:0007669"/>
    <property type="project" value="UniProtKB-KW"/>
</dbReference>
<dbReference type="SMART" id="SM00479">
    <property type="entry name" value="EXOIII"/>
    <property type="match status" value="1"/>
</dbReference>
<dbReference type="AlphaFoldDB" id="A0A1R4ABY4"/>
<organism evidence="9 10">
    <name type="scientific">Babesia microti (strain RI)</name>
    <dbReference type="NCBI Taxonomy" id="1133968"/>
    <lineage>
        <taxon>Eukaryota</taxon>
        <taxon>Sar</taxon>
        <taxon>Alveolata</taxon>
        <taxon>Apicomplexa</taxon>
        <taxon>Aconoidasida</taxon>
        <taxon>Piroplasmida</taxon>
        <taxon>Babesiidae</taxon>
        <taxon>Babesia</taxon>
    </lineage>
</organism>
<evidence type="ECO:0000256" key="4">
    <source>
        <dbReference type="ARBA" id="ARBA00022801"/>
    </source>
</evidence>
<dbReference type="PANTHER" id="PTHR12801:SF115">
    <property type="entry name" value="FI18136P1-RELATED"/>
    <property type="match status" value="1"/>
</dbReference>
<reference evidence="9 10" key="1">
    <citation type="journal article" date="2012" name="Nucleic Acids Res.">
        <title>Sequencing of the smallest Apicomplexan genome from the human pathogen Babesia microti.</title>
        <authorList>
            <person name="Cornillot E."/>
            <person name="Hadj-Kaddour K."/>
            <person name="Dassouli A."/>
            <person name="Noel B."/>
            <person name="Ranwez V."/>
            <person name="Vacherie B."/>
            <person name="Augagneur Y."/>
            <person name="Bres V."/>
            <person name="Duclos A."/>
            <person name="Randazzo S."/>
            <person name="Carcy B."/>
            <person name="Debierre-Grockiego F."/>
            <person name="Delbecq S."/>
            <person name="Moubri-Menage K."/>
            <person name="Shams-Eldin H."/>
            <person name="Usmani-Brown S."/>
            <person name="Bringaud F."/>
            <person name="Wincker P."/>
            <person name="Vivares C.P."/>
            <person name="Schwarz R.T."/>
            <person name="Schetters T.P."/>
            <person name="Krause P.J."/>
            <person name="Gorenflot A."/>
            <person name="Berry V."/>
            <person name="Barbe V."/>
            <person name="Ben Mamoun C."/>
        </authorList>
    </citation>
    <scope>NUCLEOTIDE SEQUENCE [LARGE SCALE GENOMIC DNA]</scope>
    <source>
        <strain evidence="9 10">RI</strain>
    </source>
</reference>
<dbReference type="FunFam" id="3.30.420.10:FF:000031">
    <property type="entry name" value="RNA exonuclease 1"/>
    <property type="match status" value="1"/>
</dbReference>
<comment type="subcellular location">
    <subcellularLocation>
        <location evidence="1">Nucleus</location>
    </subcellularLocation>
</comment>
<evidence type="ECO:0000256" key="1">
    <source>
        <dbReference type="ARBA" id="ARBA00004123"/>
    </source>
</evidence>
<evidence type="ECO:0000256" key="5">
    <source>
        <dbReference type="ARBA" id="ARBA00022839"/>
    </source>
</evidence>
<dbReference type="VEuPathDB" id="PiroplasmaDB:BMR1_03g02915"/>
<comment type="similarity">
    <text evidence="2">Belongs to the REXO1/REXO3 family.</text>
</comment>